<keyword evidence="2 8" id="KW-0378">Hydrolase</keyword>
<dbReference type="SUPFAM" id="SSF52151">
    <property type="entry name" value="FabD/lysophospholipase-like"/>
    <property type="match status" value="1"/>
</dbReference>
<proteinExistence type="inferred from homology"/>
<feature type="domain" description="PNPLA" evidence="9">
    <location>
        <begin position="45"/>
        <end position="241"/>
    </location>
</feature>
<name>A0A199UWJ4_ANACO</name>
<dbReference type="Gene3D" id="3.40.1090.10">
    <property type="entry name" value="Cytosolic phospholipase A2 catalytic domain"/>
    <property type="match status" value="1"/>
</dbReference>
<evidence type="ECO:0000313" key="10">
    <source>
        <dbReference type="EMBL" id="OAY69173.1"/>
    </source>
</evidence>
<comment type="caution">
    <text evidence="10">The sequence shown here is derived from an EMBL/GenBank/DDBJ whole genome shotgun (WGS) entry which is preliminary data.</text>
</comment>
<dbReference type="GO" id="GO:0016042">
    <property type="term" value="P:lipid catabolic process"/>
    <property type="evidence" value="ECO:0007669"/>
    <property type="project" value="UniProtKB-KW"/>
</dbReference>
<dbReference type="InterPro" id="IPR002641">
    <property type="entry name" value="PNPLA_dom"/>
</dbReference>
<sequence length="402" mass="41598">MKPTSLIDSASGWPEPILGSDKLSHEIFSFLESRFLFGPGETLTLDCGGGGGRGRLAAAALARLEARLRELSGNPSARIVDFFDLAAGSGAGAVLAAALFTRGGLSAADAATALALVRSDDDHRRRTRKKTRTRSWIFGRRSRGGVVGALDRVFGEATMRDAAKPLLVPCYDAATGAPYVFSRADAVEGDAYDFFVRDVCAAAYGSAAAAATAAAVSVDGATRVLPAASATAMASPAAAAVTHVLHNKQEFPFVAGVGDLLVVSIGNGGGGSGGGAAASEAAEELLRIAGATQADMVLGFAFGESRSASYVRIQGDGVTAGRTAEAMLAERSVEMTETTNGERLDWAAGELAKEEERRRQSKTPTVLIKPAAAAAVTPRTSPSRRCPAPPRLLYDHPLRVGY</sequence>
<dbReference type="PANTHER" id="PTHR32241">
    <property type="entry name" value="PATATIN-LIKE PROTEIN 6"/>
    <property type="match status" value="1"/>
</dbReference>
<accession>A0A199UWJ4</accession>
<dbReference type="STRING" id="4615.A0A199UWJ4"/>
<evidence type="ECO:0000256" key="3">
    <source>
        <dbReference type="ARBA" id="ARBA00022821"/>
    </source>
</evidence>
<comment type="domain">
    <text evidence="8">The nitrogen atoms of the two glycine residues in the GGXR motif define the oxyanion hole, and stabilize the oxyanion that forms during the nucleophilic attack by the catalytic serine during substrate cleavage.</text>
</comment>
<keyword evidence="4 8" id="KW-0442">Lipid degradation</keyword>
<evidence type="ECO:0000256" key="1">
    <source>
        <dbReference type="ARBA" id="ARBA00010240"/>
    </source>
</evidence>
<reference evidence="10 11" key="1">
    <citation type="journal article" date="2016" name="DNA Res.">
        <title>The draft genome of MD-2 pineapple using hybrid error correction of long reads.</title>
        <authorList>
            <person name="Redwan R.M."/>
            <person name="Saidin A."/>
            <person name="Kumar S.V."/>
        </authorList>
    </citation>
    <scope>NUCLEOTIDE SEQUENCE [LARGE SCALE GENOMIC DNA]</scope>
    <source>
        <strain evidence="11">cv. MD2</strain>
        <tissue evidence="10">Leaf</tissue>
    </source>
</reference>
<gene>
    <name evidence="10" type="ORF">ACMD2_16936</name>
</gene>
<evidence type="ECO:0000313" key="11">
    <source>
        <dbReference type="Proteomes" id="UP000092600"/>
    </source>
</evidence>
<dbReference type="PROSITE" id="PS51635">
    <property type="entry name" value="PNPLA"/>
    <property type="match status" value="1"/>
</dbReference>
<dbReference type="EMBL" id="LSRQ01004532">
    <property type="protein sequence ID" value="OAY69173.1"/>
    <property type="molecule type" value="Genomic_DNA"/>
</dbReference>
<comment type="caution">
    <text evidence="7">Lacks conserved residue(s) required for the propagation of feature annotation.</text>
</comment>
<evidence type="ECO:0000256" key="4">
    <source>
        <dbReference type="ARBA" id="ARBA00022963"/>
    </source>
</evidence>
<evidence type="ECO:0000256" key="7">
    <source>
        <dbReference type="PROSITE-ProRule" id="PRU01161"/>
    </source>
</evidence>
<dbReference type="Pfam" id="PF01734">
    <property type="entry name" value="Patatin"/>
    <property type="match status" value="1"/>
</dbReference>
<comment type="similarity">
    <text evidence="1 8">Belongs to the patatin family.</text>
</comment>
<protein>
    <recommendedName>
        <fullName evidence="8">Patatin</fullName>
        <ecNumber evidence="8">3.1.1.-</ecNumber>
    </recommendedName>
</protein>
<evidence type="ECO:0000259" key="9">
    <source>
        <dbReference type="PROSITE" id="PS51635"/>
    </source>
</evidence>
<dbReference type="GO" id="GO:0016787">
    <property type="term" value="F:hydrolase activity"/>
    <property type="evidence" value="ECO:0007669"/>
    <property type="project" value="UniProtKB-KW"/>
</dbReference>
<keyword evidence="5 8" id="KW-0443">Lipid metabolism</keyword>
<comment type="function">
    <text evidence="8">Lipolytic acyl hydrolase (LAH).</text>
</comment>
<organism evidence="10 11">
    <name type="scientific">Ananas comosus</name>
    <name type="common">Pineapple</name>
    <name type="synonym">Ananas ananas</name>
    <dbReference type="NCBI Taxonomy" id="4615"/>
    <lineage>
        <taxon>Eukaryota</taxon>
        <taxon>Viridiplantae</taxon>
        <taxon>Streptophyta</taxon>
        <taxon>Embryophyta</taxon>
        <taxon>Tracheophyta</taxon>
        <taxon>Spermatophyta</taxon>
        <taxon>Magnoliopsida</taxon>
        <taxon>Liliopsida</taxon>
        <taxon>Poales</taxon>
        <taxon>Bromeliaceae</taxon>
        <taxon>Bromelioideae</taxon>
        <taxon>Ananas</taxon>
    </lineage>
</organism>
<evidence type="ECO:0000256" key="8">
    <source>
        <dbReference type="RuleBase" id="RU361262"/>
    </source>
</evidence>
<feature type="short sequence motif" description="GXGXXG" evidence="7">
    <location>
        <begin position="49"/>
        <end position="54"/>
    </location>
</feature>
<comment type="function">
    <text evidence="6">Possesses non-specific lipolytic acyl hydrolase (LAH) activity. Hydrolyzes phospholipids as well as galactolipids. May play a role in disease resistance.</text>
</comment>
<dbReference type="EC" id="3.1.1.-" evidence="8"/>
<evidence type="ECO:0000256" key="6">
    <source>
        <dbReference type="ARBA" id="ARBA00025642"/>
    </source>
</evidence>
<dbReference type="InterPro" id="IPR016035">
    <property type="entry name" value="Acyl_Trfase/lysoPLipase"/>
</dbReference>
<dbReference type="PANTHER" id="PTHR32241:SF16">
    <property type="entry name" value="OS06G0677000 PROTEIN"/>
    <property type="match status" value="1"/>
</dbReference>
<dbReference type="GO" id="GO:0006952">
    <property type="term" value="P:defense response"/>
    <property type="evidence" value="ECO:0007669"/>
    <property type="project" value="UniProtKB-KW"/>
</dbReference>
<dbReference type="Proteomes" id="UP000092600">
    <property type="component" value="Unassembled WGS sequence"/>
</dbReference>
<evidence type="ECO:0000256" key="5">
    <source>
        <dbReference type="ARBA" id="ARBA00023098"/>
    </source>
</evidence>
<evidence type="ECO:0000256" key="2">
    <source>
        <dbReference type="ARBA" id="ARBA00022801"/>
    </source>
</evidence>
<dbReference type="AlphaFoldDB" id="A0A199UWJ4"/>
<keyword evidence="3" id="KW-0611">Plant defense</keyword>